<dbReference type="GO" id="GO:0005813">
    <property type="term" value="C:centrosome"/>
    <property type="evidence" value="ECO:0007669"/>
    <property type="project" value="UniProtKB-SubCell"/>
</dbReference>
<comment type="catalytic activity">
    <reaction evidence="4 6">
        <text>O-phospho-L-seryl-[protein] + H2O = L-seryl-[protein] + phosphate</text>
        <dbReference type="Rhea" id="RHEA:20629"/>
        <dbReference type="Rhea" id="RHEA-COMP:9863"/>
        <dbReference type="Rhea" id="RHEA-COMP:11604"/>
        <dbReference type="ChEBI" id="CHEBI:15377"/>
        <dbReference type="ChEBI" id="CHEBI:29999"/>
        <dbReference type="ChEBI" id="CHEBI:43474"/>
        <dbReference type="ChEBI" id="CHEBI:83421"/>
        <dbReference type="EC" id="3.1.3.16"/>
    </reaction>
</comment>
<dbReference type="PANTHER" id="PTHR23081">
    <property type="entry name" value="RNA POLYMERASE II CTD PHOSPHATASE"/>
    <property type="match status" value="1"/>
</dbReference>
<dbReference type="Gene3D" id="2.40.50.100">
    <property type="match status" value="1"/>
</dbReference>
<feature type="compositionally biased region" description="Gly residues" evidence="7">
    <location>
        <begin position="386"/>
        <end position="400"/>
    </location>
</feature>
<feature type="compositionally biased region" description="Acidic residues" evidence="7">
    <location>
        <begin position="533"/>
        <end position="550"/>
    </location>
</feature>
<dbReference type="AlphaFoldDB" id="A0A8C4YX12"/>
<dbReference type="GeneTree" id="ENSGT00390000015641"/>
<evidence type="ECO:0000256" key="2">
    <source>
        <dbReference type="ARBA" id="ARBA00022801"/>
    </source>
</evidence>
<dbReference type="Gene3D" id="3.40.50.1000">
    <property type="entry name" value="HAD superfamily/HAD-like"/>
    <property type="match status" value="1"/>
</dbReference>
<dbReference type="InterPro" id="IPR058785">
    <property type="entry name" value="BSH_FCP1"/>
</dbReference>
<reference evidence="10" key="2">
    <citation type="submission" date="2025-09" db="UniProtKB">
        <authorList>
            <consortium name="Ensembl"/>
        </authorList>
    </citation>
    <scope>IDENTIFICATION</scope>
</reference>
<dbReference type="SUPFAM" id="SSF52113">
    <property type="entry name" value="BRCT domain"/>
    <property type="match status" value="1"/>
</dbReference>
<evidence type="ECO:0000256" key="1">
    <source>
        <dbReference type="ARBA" id="ARBA00004123"/>
    </source>
</evidence>
<dbReference type="SUPFAM" id="SSF56784">
    <property type="entry name" value="HAD-like"/>
    <property type="match status" value="1"/>
</dbReference>
<reference evidence="10" key="1">
    <citation type="submission" date="2025-08" db="UniProtKB">
        <authorList>
            <consortium name="Ensembl"/>
        </authorList>
    </citation>
    <scope>IDENTIFICATION</scope>
</reference>
<evidence type="ECO:0000256" key="6">
    <source>
        <dbReference type="RuleBase" id="RU366066"/>
    </source>
</evidence>
<dbReference type="EC" id="3.1.3.16" evidence="6"/>
<keyword evidence="2 6" id="KW-0378">Hydrolase</keyword>
<dbReference type="GO" id="GO:0008420">
    <property type="term" value="F:RNA polymerase II CTD heptapeptide repeat phosphatase activity"/>
    <property type="evidence" value="ECO:0007669"/>
    <property type="project" value="UniProtKB-UniRule"/>
</dbReference>
<dbReference type="GO" id="GO:0005634">
    <property type="term" value="C:nucleus"/>
    <property type="evidence" value="ECO:0007669"/>
    <property type="project" value="UniProtKB-SubCell"/>
</dbReference>
<evidence type="ECO:0000256" key="7">
    <source>
        <dbReference type="SAM" id="MobiDB-lite"/>
    </source>
</evidence>
<dbReference type="Pfam" id="PF09309">
    <property type="entry name" value="FCP1_C"/>
    <property type="match status" value="1"/>
</dbReference>
<dbReference type="InterPro" id="IPR039189">
    <property type="entry name" value="Fcp1"/>
</dbReference>
<proteinExistence type="predicted"/>
<feature type="region of interest" description="Disordered" evidence="7">
    <location>
        <begin position="325"/>
        <end position="527"/>
    </location>
</feature>
<dbReference type="PROSITE" id="PS50172">
    <property type="entry name" value="BRCT"/>
    <property type="match status" value="1"/>
</dbReference>
<dbReference type="SMART" id="SM00577">
    <property type="entry name" value="CPDc"/>
    <property type="match status" value="1"/>
</dbReference>
<dbReference type="Pfam" id="PF26077">
    <property type="entry name" value="BSH_Fcp1"/>
    <property type="match status" value="1"/>
</dbReference>
<feature type="compositionally biased region" description="Basic and acidic residues" evidence="7">
    <location>
        <begin position="346"/>
        <end position="365"/>
    </location>
</feature>
<dbReference type="NCBIfam" id="TIGR02250">
    <property type="entry name" value="FCP1_euk"/>
    <property type="match status" value="1"/>
</dbReference>
<evidence type="ECO:0000256" key="5">
    <source>
        <dbReference type="ARBA" id="ARBA00048336"/>
    </source>
</evidence>
<dbReference type="Ensembl" id="ENSGMOT00000000786.2">
    <property type="protein sequence ID" value="ENSGMOP00000000754.2"/>
    <property type="gene ID" value="ENSGMOG00000000742.2"/>
</dbReference>
<dbReference type="InterPro" id="IPR036420">
    <property type="entry name" value="BRCT_dom_sf"/>
</dbReference>
<comment type="subcellular location">
    <subcellularLocation>
        <location evidence="1 6">Nucleus</location>
    </subcellularLocation>
</comment>
<comment type="catalytic activity">
    <reaction evidence="5 6">
        <text>O-phospho-L-threonyl-[protein] + H2O = L-threonyl-[protein] + phosphate</text>
        <dbReference type="Rhea" id="RHEA:47004"/>
        <dbReference type="Rhea" id="RHEA-COMP:11060"/>
        <dbReference type="Rhea" id="RHEA-COMP:11605"/>
        <dbReference type="ChEBI" id="CHEBI:15377"/>
        <dbReference type="ChEBI" id="CHEBI:30013"/>
        <dbReference type="ChEBI" id="CHEBI:43474"/>
        <dbReference type="ChEBI" id="CHEBI:61977"/>
        <dbReference type="EC" id="3.1.3.16"/>
    </reaction>
</comment>
<feature type="domain" description="FCP1 homology" evidence="9">
    <location>
        <begin position="174"/>
        <end position="341"/>
    </location>
</feature>
<feature type="region of interest" description="Disordered" evidence="7">
    <location>
        <begin position="822"/>
        <end position="855"/>
    </location>
</feature>
<feature type="domain" description="BRCT" evidence="8">
    <location>
        <begin position="593"/>
        <end position="692"/>
    </location>
</feature>
<protein>
    <recommendedName>
        <fullName evidence="6">RNA polymerase II subunit A C-terminal domain phosphatase</fullName>
        <ecNumber evidence="6">3.1.3.16</ecNumber>
    </recommendedName>
</protein>
<dbReference type="InterPro" id="IPR036412">
    <property type="entry name" value="HAD-like_sf"/>
</dbReference>
<feature type="compositionally biased region" description="Low complexity" evidence="7">
    <location>
        <begin position="371"/>
        <end position="385"/>
    </location>
</feature>
<organism evidence="10 11">
    <name type="scientific">Gadus morhua</name>
    <name type="common">Atlantic cod</name>
    <dbReference type="NCBI Taxonomy" id="8049"/>
    <lineage>
        <taxon>Eukaryota</taxon>
        <taxon>Metazoa</taxon>
        <taxon>Chordata</taxon>
        <taxon>Craniata</taxon>
        <taxon>Vertebrata</taxon>
        <taxon>Euteleostomi</taxon>
        <taxon>Actinopterygii</taxon>
        <taxon>Neopterygii</taxon>
        <taxon>Teleostei</taxon>
        <taxon>Neoteleostei</taxon>
        <taxon>Acanthomorphata</taxon>
        <taxon>Zeiogadaria</taxon>
        <taxon>Gadariae</taxon>
        <taxon>Gadiformes</taxon>
        <taxon>Gadoidei</taxon>
        <taxon>Gadidae</taxon>
        <taxon>Gadus</taxon>
    </lineage>
</organism>
<evidence type="ECO:0000256" key="4">
    <source>
        <dbReference type="ARBA" id="ARBA00047761"/>
    </source>
</evidence>
<dbReference type="PROSITE" id="PS50969">
    <property type="entry name" value="FCP1"/>
    <property type="match status" value="1"/>
</dbReference>
<feature type="compositionally biased region" description="Polar residues" evidence="7">
    <location>
        <begin position="839"/>
        <end position="848"/>
    </location>
</feature>
<dbReference type="Pfam" id="PF03031">
    <property type="entry name" value="NIF"/>
    <property type="match status" value="1"/>
</dbReference>
<comment type="function">
    <text evidence="6">This promotes the activity of RNA polymerase II.</text>
</comment>
<dbReference type="GO" id="GO:0051301">
    <property type="term" value="P:cell division"/>
    <property type="evidence" value="ECO:0007669"/>
    <property type="project" value="UniProtKB-KW"/>
</dbReference>
<sequence>MEDPADSGGGSAAEGPVVQVADIRWPIGALPLRLLEWKVKPGSLVNVDSVLALCAPISSAVESGLKPQKHVNRLPEKKVKSDRAGVIRELCCQLGQVIPPGGIIVRIEECSHPIVMKGLCAECGQDLTQLQGTNGNLQVPFSTATVSMVHSVPELMVSSEQAEQLGREDHTRLHRNRKLVLMVDLDQTLIHTTEQHCPRMSNKGIFHFQLGRGDPMLHTRLRPHCKEFLEKIAKLYELHVFTFGSRPYAHTIAGFLDPEKKLFSHRILSRDECIDPFSKTGNLSNLFPCGDSMVCIIDDREDVWKFAPNLITVKKYIYFQGTGDINAPPGSREAKKGTVQLNSDGRPLHQSETQRTHAPGEGKDEQEQDPEPGQQGESRLTQAEGTGKGTGVGVQGGSTGTTGSAEGDGPEQPSPAEAPAGNNLDFDLSSDSDGESVTEKPPSSTADSVAGGDPKTSPSGVRDQQEAGLTQNPECGDGPEGDGGKRREEGDPPPVGPPGTEDLGNGCSDKREPETESQNSELSGVTAGEELLEQSMEEEEEEEEEADPDQDDHLIYLEEVLQRIHAEYYARYEVYQRKEAPEMPDVRRIVPELKGKVLEGATIVFSGLYPTNYPMERTREYYHAKVLGAKIGRGLVLNAEDPCRTTHLIAARAGTEKVRQALGCKHLHITSPDWLWCCLERWEKVEEQLYPLKEEPSKTPRSNSPAMLPDPQGMFHHPVFHPAHLHQGPPPPAPEVRIYDPVTGKLIRRGQHGQQPPPYLQAPGSMSQPDHRNTAPPRVGQTSAASDDEQPGPSRRKRGPSMSDSMPLYMLCKEDLDSMDKEVRRPWARPPTAVHLRHSSSVTNQSTRAKCAPPL</sequence>
<feature type="region of interest" description="Disordered" evidence="7">
    <location>
        <begin position="533"/>
        <end position="552"/>
    </location>
</feature>
<dbReference type="InterPro" id="IPR015388">
    <property type="entry name" value="FCP1_C"/>
</dbReference>
<dbReference type="GO" id="GO:0000922">
    <property type="term" value="C:spindle pole"/>
    <property type="evidence" value="ECO:0007669"/>
    <property type="project" value="UniProtKB-SubCell"/>
</dbReference>
<evidence type="ECO:0000259" key="9">
    <source>
        <dbReference type="PROSITE" id="PS50969"/>
    </source>
</evidence>
<accession>A0A8C4YX12</accession>
<dbReference type="InterPro" id="IPR001357">
    <property type="entry name" value="BRCT_dom"/>
</dbReference>
<dbReference type="Proteomes" id="UP000694546">
    <property type="component" value="Chromosome 22"/>
</dbReference>
<keyword evidence="11" id="KW-1185">Reference proteome</keyword>
<evidence type="ECO:0000256" key="3">
    <source>
        <dbReference type="ARBA" id="ARBA00023242"/>
    </source>
</evidence>
<dbReference type="InterPro" id="IPR011947">
    <property type="entry name" value="FCP1_euk"/>
</dbReference>
<evidence type="ECO:0000259" key="8">
    <source>
        <dbReference type="PROSITE" id="PS50172"/>
    </source>
</evidence>
<dbReference type="Gene3D" id="1.10.287.10">
    <property type="entry name" value="S15/NS1, RNA-binding"/>
    <property type="match status" value="1"/>
</dbReference>
<dbReference type="Gene3D" id="3.40.50.10190">
    <property type="entry name" value="BRCT domain"/>
    <property type="match status" value="1"/>
</dbReference>
<dbReference type="InterPro" id="IPR004274">
    <property type="entry name" value="FCP1_dom"/>
</dbReference>
<keyword evidence="3 6" id="KW-0539">Nucleus</keyword>
<dbReference type="GO" id="GO:0030496">
    <property type="term" value="C:midbody"/>
    <property type="evidence" value="ECO:0007669"/>
    <property type="project" value="UniProtKB-SubCell"/>
</dbReference>
<dbReference type="InterPro" id="IPR023214">
    <property type="entry name" value="HAD_sf"/>
</dbReference>
<evidence type="ECO:0000313" key="11">
    <source>
        <dbReference type="Proteomes" id="UP000694546"/>
    </source>
</evidence>
<name>A0A8C4YX12_GADMO</name>
<evidence type="ECO:0000313" key="10">
    <source>
        <dbReference type="Ensembl" id="ENSGMOP00000000754.2"/>
    </source>
</evidence>
<dbReference type="CDD" id="cd07521">
    <property type="entry name" value="HAD_FCP1-like"/>
    <property type="match status" value="1"/>
</dbReference>
<gene>
    <name evidence="10" type="primary">CTDP1</name>
    <name evidence="10" type="synonym">ctdp1</name>
</gene>
<dbReference type="PANTHER" id="PTHR23081:SF36">
    <property type="entry name" value="RNA POLYMERASE II SUBUNIT A C-TERMINAL DOMAIN PHOSPHATASE"/>
    <property type="match status" value="1"/>
</dbReference>
<dbReference type="CDD" id="cd17729">
    <property type="entry name" value="BRCT_CTDP1"/>
    <property type="match status" value="1"/>
</dbReference>
<feature type="region of interest" description="Disordered" evidence="7">
    <location>
        <begin position="693"/>
        <end position="809"/>
    </location>
</feature>